<keyword evidence="1" id="KW-1133">Transmembrane helix</keyword>
<gene>
    <name evidence="2" type="ORF">EZ449_09670</name>
</gene>
<keyword evidence="1" id="KW-0812">Transmembrane</keyword>
<evidence type="ECO:0000313" key="2">
    <source>
        <dbReference type="EMBL" id="TCD10603.1"/>
    </source>
</evidence>
<dbReference type="Pfam" id="PF11188">
    <property type="entry name" value="DUF2975"/>
    <property type="match status" value="1"/>
</dbReference>
<evidence type="ECO:0000313" key="3">
    <source>
        <dbReference type="Proteomes" id="UP000291485"/>
    </source>
</evidence>
<dbReference type="OrthoDB" id="766118at2"/>
<keyword evidence="3" id="KW-1185">Reference proteome</keyword>
<sequence>MKTINQIRLIKLGYITTLVAVVLFSLNDASRGFADGYQDAGSTSVFGVVKGLFILLICFLSSRVFVYLYRFINSVEVGNVFTEENSKLLNRIGWYCTIMPFLVFVFNGLEYLQQSSIHKDLLFDIVKNVDFQIWLLIFGLTILTIAFVFKKGIELKQENDLTI</sequence>
<dbReference type="RefSeq" id="WP_131558128.1">
    <property type="nucleotide sequence ID" value="NZ_SJSN01000006.1"/>
</dbReference>
<keyword evidence="1" id="KW-0472">Membrane</keyword>
<name>A0A4R0P5H4_9SPHI</name>
<dbReference type="AlphaFoldDB" id="A0A4R0P5H4"/>
<reference evidence="2 3" key="1">
    <citation type="submission" date="2019-02" db="EMBL/GenBank/DDBJ databases">
        <title>Pedobacter sp. RP-3-11 sp. nov., isolated from Arctic soil.</title>
        <authorList>
            <person name="Dahal R.H."/>
        </authorList>
    </citation>
    <scope>NUCLEOTIDE SEQUENCE [LARGE SCALE GENOMIC DNA]</scope>
    <source>
        <strain evidence="2 3">RP-3-11</strain>
    </source>
</reference>
<feature type="transmembrane region" description="Helical" evidence="1">
    <location>
        <begin position="44"/>
        <end position="71"/>
    </location>
</feature>
<feature type="transmembrane region" description="Helical" evidence="1">
    <location>
        <begin position="131"/>
        <end position="149"/>
    </location>
</feature>
<dbReference type="Proteomes" id="UP000291485">
    <property type="component" value="Unassembled WGS sequence"/>
</dbReference>
<evidence type="ECO:0000256" key="1">
    <source>
        <dbReference type="SAM" id="Phobius"/>
    </source>
</evidence>
<feature type="transmembrane region" description="Helical" evidence="1">
    <location>
        <begin position="92"/>
        <end position="111"/>
    </location>
</feature>
<comment type="caution">
    <text evidence="2">The sequence shown here is derived from an EMBL/GenBank/DDBJ whole genome shotgun (WGS) entry which is preliminary data.</text>
</comment>
<organism evidence="2 3">
    <name type="scientific">Pedobacter frigidisoli</name>
    <dbReference type="NCBI Taxonomy" id="2530455"/>
    <lineage>
        <taxon>Bacteria</taxon>
        <taxon>Pseudomonadati</taxon>
        <taxon>Bacteroidota</taxon>
        <taxon>Sphingobacteriia</taxon>
        <taxon>Sphingobacteriales</taxon>
        <taxon>Sphingobacteriaceae</taxon>
        <taxon>Pedobacter</taxon>
    </lineage>
</organism>
<dbReference type="InterPro" id="IPR021354">
    <property type="entry name" value="DUF2975"/>
</dbReference>
<dbReference type="EMBL" id="SJSN01000006">
    <property type="protein sequence ID" value="TCD10603.1"/>
    <property type="molecule type" value="Genomic_DNA"/>
</dbReference>
<protein>
    <submittedName>
        <fullName evidence="2">DUF2975 domain-containing protein</fullName>
    </submittedName>
</protein>
<accession>A0A4R0P5H4</accession>
<proteinExistence type="predicted"/>